<evidence type="ECO:0000313" key="2">
    <source>
        <dbReference type="EMBL" id="WXK76976.1"/>
    </source>
</evidence>
<feature type="compositionally biased region" description="Basic residues" evidence="1">
    <location>
        <begin position="17"/>
        <end position="30"/>
    </location>
</feature>
<gene>
    <name evidence="2" type="ORF">WAB15_13750</name>
</gene>
<dbReference type="Proteomes" id="UP001626628">
    <property type="component" value="Chromosome"/>
</dbReference>
<feature type="region of interest" description="Disordered" evidence="1">
    <location>
        <begin position="156"/>
        <end position="185"/>
    </location>
</feature>
<protein>
    <recommendedName>
        <fullName evidence="4">DUF317 domain-containing protein</fullName>
    </recommendedName>
</protein>
<proteinExistence type="predicted"/>
<feature type="compositionally biased region" description="Low complexity" evidence="1">
    <location>
        <begin position="1"/>
        <end position="10"/>
    </location>
</feature>
<reference evidence="2 3" key="1">
    <citation type="submission" date="2024-03" db="EMBL/GenBank/DDBJ databases">
        <title>The complete genome of Streptomyces sirii sp.nov.</title>
        <authorList>
            <person name="Zakalyukina Y.V."/>
            <person name="Belik A.R."/>
            <person name="Biryukov M.V."/>
            <person name="Baturina O.A."/>
            <person name="Kabilov M.R."/>
        </authorList>
    </citation>
    <scope>NUCLEOTIDE SEQUENCE [LARGE SCALE GENOMIC DNA]</scope>
    <source>
        <strain evidence="2 3">BP-8</strain>
    </source>
</reference>
<accession>A0ABZ2QKC2</accession>
<evidence type="ECO:0000313" key="3">
    <source>
        <dbReference type="Proteomes" id="UP001626628"/>
    </source>
</evidence>
<feature type="region of interest" description="Disordered" evidence="1">
    <location>
        <begin position="1"/>
        <end position="66"/>
    </location>
</feature>
<feature type="compositionally biased region" description="Basic and acidic residues" evidence="1">
    <location>
        <begin position="33"/>
        <end position="45"/>
    </location>
</feature>
<sequence>MTEEQPLVPRVQPPPRRANRSRKPPRRRGAHIPSRDDERRLEHPLNEIAPHLEPPWFKEDSDTPERTTLYTHPEGHRIGLRLQPGGMSIQTWITAGPDLPPIPAGTAEEKADAQAANDARLQPGRTWHAVLITHTSKALAADLGALVHERLLPALTNKPRGFPAPAPPAGIGQPDTAPQKEGTQK</sequence>
<dbReference type="EMBL" id="CP147982">
    <property type="protein sequence ID" value="WXK76976.1"/>
    <property type="molecule type" value="Genomic_DNA"/>
</dbReference>
<evidence type="ECO:0008006" key="4">
    <source>
        <dbReference type="Google" id="ProtNLM"/>
    </source>
</evidence>
<keyword evidence="3" id="KW-1185">Reference proteome</keyword>
<evidence type="ECO:0000256" key="1">
    <source>
        <dbReference type="SAM" id="MobiDB-lite"/>
    </source>
</evidence>
<organism evidence="2 3">
    <name type="scientific">Streptomyces sirii</name>
    <dbReference type="NCBI Taxonomy" id="3127701"/>
    <lineage>
        <taxon>Bacteria</taxon>
        <taxon>Bacillati</taxon>
        <taxon>Actinomycetota</taxon>
        <taxon>Actinomycetes</taxon>
        <taxon>Kitasatosporales</taxon>
        <taxon>Streptomycetaceae</taxon>
        <taxon>Streptomyces</taxon>
    </lineage>
</organism>
<dbReference type="RefSeq" id="WP_407286401.1">
    <property type="nucleotide sequence ID" value="NZ_CP147982.1"/>
</dbReference>
<name>A0ABZ2QKC2_9ACTN</name>
<feature type="compositionally biased region" description="Basic and acidic residues" evidence="1">
    <location>
        <begin position="56"/>
        <end position="65"/>
    </location>
</feature>